<sequence length="350" mass="36890">MQSVGLGVGGPQVSRIALGTATFGVSPLVEHAADYVRFAVDLGVTHIDTANSYGSQPDYDRPGLPSWRERDSAEEIIGNAVRGLGERITVATKVGELLGDARSSQPWQGRLDPAHIMEQAHSSLRRLSRDRIDVYYAHLPDPTTPILETIAAFDSLIRSGDVGCWGVANYSATELEDLSAAALTEGLHPPVVTQVHYNAANRDVEADLVPTVRRRGMGLVAYSPLAMGLLSGEASAARAWSGSARWGGERFSPAEVAVAGRFETAAQSLGLSAAQAAIAWLLHQRDVSAAAVGATSPAHLQDAVDGAAATLTPAGLKTLERALIGATSVAHLDTVQNCNQTDETDSLERI</sequence>
<dbReference type="EMBL" id="BMML01000032">
    <property type="protein sequence ID" value="GGN40255.1"/>
    <property type="molecule type" value="Genomic_DNA"/>
</dbReference>
<accession>A0A917XMQ1</accession>
<organism evidence="3 4">
    <name type="scientific">Streptomyces fuscichromogenes</name>
    <dbReference type="NCBI Taxonomy" id="1324013"/>
    <lineage>
        <taxon>Bacteria</taxon>
        <taxon>Bacillati</taxon>
        <taxon>Actinomycetota</taxon>
        <taxon>Actinomycetes</taxon>
        <taxon>Kitasatosporales</taxon>
        <taxon>Streptomycetaceae</taxon>
        <taxon>Streptomyces</taxon>
    </lineage>
</organism>
<evidence type="ECO:0000259" key="2">
    <source>
        <dbReference type="Pfam" id="PF00248"/>
    </source>
</evidence>
<dbReference type="Gene3D" id="3.20.20.100">
    <property type="entry name" value="NADP-dependent oxidoreductase domain"/>
    <property type="match status" value="1"/>
</dbReference>
<feature type="domain" description="NADP-dependent oxidoreductase" evidence="2">
    <location>
        <begin position="15"/>
        <end position="321"/>
    </location>
</feature>
<dbReference type="PANTHER" id="PTHR43364:SF4">
    <property type="entry name" value="NAD(P)-LINKED OXIDOREDUCTASE SUPERFAMILY PROTEIN"/>
    <property type="match status" value="1"/>
</dbReference>
<name>A0A917XMQ1_9ACTN</name>
<protein>
    <submittedName>
        <fullName evidence="3">Oxidoreductase</fullName>
    </submittedName>
</protein>
<dbReference type="GO" id="GO:0016491">
    <property type="term" value="F:oxidoreductase activity"/>
    <property type="evidence" value="ECO:0007669"/>
    <property type="project" value="UniProtKB-KW"/>
</dbReference>
<proteinExistence type="predicted"/>
<dbReference type="InterPro" id="IPR023210">
    <property type="entry name" value="NADP_OxRdtase_dom"/>
</dbReference>
<comment type="caution">
    <text evidence="3">The sequence shown here is derived from an EMBL/GenBank/DDBJ whole genome shotgun (WGS) entry which is preliminary data.</text>
</comment>
<gene>
    <name evidence="3" type="ORF">GCM10011578_087550</name>
</gene>
<dbReference type="SUPFAM" id="SSF51430">
    <property type="entry name" value="NAD(P)-linked oxidoreductase"/>
    <property type="match status" value="1"/>
</dbReference>
<reference evidence="3" key="1">
    <citation type="journal article" date="2014" name="Int. J. Syst. Evol. Microbiol.">
        <title>Complete genome sequence of Corynebacterium casei LMG S-19264T (=DSM 44701T), isolated from a smear-ripened cheese.</title>
        <authorList>
            <consortium name="US DOE Joint Genome Institute (JGI-PGF)"/>
            <person name="Walter F."/>
            <person name="Albersmeier A."/>
            <person name="Kalinowski J."/>
            <person name="Ruckert C."/>
        </authorList>
    </citation>
    <scope>NUCLEOTIDE SEQUENCE</scope>
    <source>
        <strain evidence="3">CGMCC 4.7110</strain>
    </source>
</reference>
<keyword evidence="4" id="KW-1185">Reference proteome</keyword>
<dbReference type="AlphaFoldDB" id="A0A917XMQ1"/>
<dbReference type="InterPro" id="IPR050523">
    <property type="entry name" value="AKR_Detox_Biosynth"/>
</dbReference>
<keyword evidence="1" id="KW-0560">Oxidoreductase</keyword>
<dbReference type="PANTHER" id="PTHR43364">
    <property type="entry name" value="NADH-SPECIFIC METHYLGLYOXAL REDUCTASE-RELATED"/>
    <property type="match status" value="1"/>
</dbReference>
<dbReference type="Pfam" id="PF00248">
    <property type="entry name" value="Aldo_ket_red"/>
    <property type="match status" value="1"/>
</dbReference>
<dbReference type="GO" id="GO:0005829">
    <property type="term" value="C:cytosol"/>
    <property type="evidence" value="ECO:0007669"/>
    <property type="project" value="TreeGrafter"/>
</dbReference>
<evidence type="ECO:0000313" key="4">
    <source>
        <dbReference type="Proteomes" id="UP000653411"/>
    </source>
</evidence>
<evidence type="ECO:0000256" key="1">
    <source>
        <dbReference type="ARBA" id="ARBA00023002"/>
    </source>
</evidence>
<evidence type="ECO:0000313" key="3">
    <source>
        <dbReference type="EMBL" id="GGN40255.1"/>
    </source>
</evidence>
<dbReference type="Proteomes" id="UP000653411">
    <property type="component" value="Unassembled WGS sequence"/>
</dbReference>
<dbReference type="InterPro" id="IPR036812">
    <property type="entry name" value="NAD(P)_OxRdtase_dom_sf"/>
</dbReference>
<reference evidence="3" key="2">
    <citation type="submission" date="2020-09" db="EMBL/GenBank/DDBJ databases">
        <authorList>
            <person name="Sun Q."/>
            <person name="Zhou Y."/>
        </authorList>
    </citation>
    <scope>NUCLEOTIDE SEQUENCE</scope>
    <source>
        <strain evidence="3">CGMCC 4.7110</strain>
    </source>
</reference>